<dbReference type="Proteomes" id="UP000801428">
    <property type="component" value="Unassembled WGS sequence"/>
</dbReference>
<accession>A0A9P4W8G7</accession>
<name>A0A9P4W8G7_CURKU</name>
<dbReference type="OrthoDB" id="5343383at2759"/>
<protein>
    <submittedName>
        <fullName evidence="1">Uncharacterized protein</fullName>
    </submittedName>
</protein>
<organism evidence="1 2">
    <name type="scientific">Curvularia kusanoi</name>
    <name type="common">Cochliobolus kusanoi</name>
    <dbReference type="NCBI Taxonomy" id="90978"/>
    <lineage>
        <taxon>Eukaryota</taxon>
        <taxon>Fungi</taxon>
        <taxon>Dikarya</taxon>
        <taxon>Ascomycota</taxon>
        <taxon>Pezizomycotina</taxon>
        <taxon>Dothideomycetes</taxon>
        <taxon>Pleosporomycetidae</taxon>
        <taxon>Pleosporales</taxon>
        <taxon>Pleosporineae</taxon>
        <taxon>Pleosporaceae</taxon>
        <taxon>Curvularia</taxon>
    </lineage>
</organism>
<dbReference type="AlphaFoldDB" id="A0A9P4W8G7"/>
<sequence>MPTCEPFDAEKIIALWTELLTLQIDLGYYPDEGAISFPPPEGRPIDEAICREFDLTSEVITLIKRLPCPSTFDGAWDTPIFNESVAVSFADNTMIRGSRDLDNRWIGPGEYVRPDYMNPEDLTLVMERDESGYHLILDTKANTVRFYEAMMAPYCSWEEDQYQPERPDDRMHYRNYPARPALEVLEELVAKFRNLDWIPMNYEGTWPAIVVEYYDEDEQFPNARTNARNILRSQFGWPDNFDKERWILQRKNIWKQVLNRR</sequence>
<proteinExistence type="predicted"/>
<gene>
    <name evidence="1" type="ORF">E8E13_003791</name>
</gene>
<comment type="caution">
    <text evidence="1">The sequence shown here is derived from an EMBL/GenBank/DDBJ whole genome shotgun (WGS) entry which is preliminary data.</text>
</comment>
<evidence type="ECO:0000313" key="1">
    <source>
        <dbReference type="EMBL" id="KAF3002425.1"/>
    </source>
</evidence>
<evidence type="ECO:0000313" key="2">
    <source>
        <dbReference type="Proteomes" id="UP000801428"/>
    </source>
</evidence>
<dbReference type="EMBL" id="SWKU01000011">
    <property type="protein sequence ID" value="KAF3002425.1"/>
    <property type="molecule type" value="Genomic_DNA"/>
</dbReference>
<reference evidence="1" key="1">
    <citation type="submission" date="2019-04" db="EMBL/GenBank/DDBJ databases">
        <title>Sequencing of skin fungus with MAO and IRED activity.</title>
        <authorList>
            <person name="Marsaioli A.J."/>
            <person name="Bonatto J.M.C."/>
            <person name="Reis Junior O."/>
        </authorList>
    </citation>
    <scope>NUCLEOTIDE SEQUENCE</scope>
    <source>
        <strain evidence="1">30M1</strain>
    </source>
</reference>
<keyword evidence="2" id="KW-1185">Reference proteome</keyword>